<gene>
    <name evidence="1" type="ORF">HNQ52_000590</name>
</gene>
<proteinExistence type="predicted"/>
<comment type="caution">
    <text evidence="1">The sequence shown here is derived from an EMBL/GenBank/DDBJ whole genome shotgun (WGS) entry which is preliminary data.</text>
</comment>
<accession>A0A7W8D398</accession>
<protein>
    <submittedName>
        <fullName evidence="1">Uncharacterized protein</fullName>
    </submittedName>
</protein>
<evidence type="ECO:0000313" key="2">
    <source>
        <dbReference type="Proteomes" id="UP000521199"/>
    </source>
</evidence>
<dbReference type="EMBL" id="JACHHP010000001">
    <property type="protein sequence ID" value="MBB5207074.1"/>
    <property type="molecule type" value="Genomic_DNA"/>
</dbReference>
<organism evidence="1 2">
    <name type="scientific">Chiayiivirga flava</name>
    <dbReference type="NCBI Taxonomy" id="659595"/>
    <lineage>
        <taxon>Bacteria</taxon>
        <taxon>Pseudomonadati</taxon>
        <taxon>Pseudomonadota</taxon>
        <taxon>Gammaproteobacteria</taxon>
        <taxon>Lysobacterales</taxon>
        <taxon>Lysobacteraceae</taxon>
        <taxon>Chiayiivirga</taxon>
    </lineage>
</organism>
<dbReference type="AlphaFoldDB" id="A0A7W8D398"/>
<evidence type="ECO:0000313" key="1">
    <source>
        <dbReference type="EMBL" id="MBB5207074.1"/>
    </source>
</evidence>
<keyword evidence="2" id="KW-1185">Reference proteome</keyword>
<dbReference type="RefSeq" id="WP_183959588.1">
    <property type="nucleotide sequence ID" value="NZ_JACHHP010000001.1"/>
</dbReference>
<reference evidence="1 2" key="1">
    <citation type="submission" date="2020-08" db="EMBL/GenBank/DDBJ databases">
        <title>Genomic Encyclopedia of Type Strains, Phase IV (KMG-IV): sequencing the most valuable type-strain genomes for metagenomic binning, comparative biology and taxonomic classification.</title>
        <authorList>
            <person name="Goeker M."/>
        </authorList>
    </citation>
    <scope>NUCLEOTIDE SEQUENCE [LARGE SCALE GENOMIC DNA]</scope>
    <source>
        <strain evidence="1 2">DSM 24163</strain>
    </source>
</reference>
<name>A0A7W8D398_9GAMM</name>
<sequence length="58" mass="5821">MAVTGHNADGTASFQLPKGAVTRVRQPLDQAPPCRAFAADGAIEAAAPTTLVAISTEG</sequence>
<dbReference type="Proteomes" id="UP000521199">
    <property type="component" value="Unassembled WGS sequence"/>
</dbReference>